<reference evidence="2" key="1">
    <citation type="journal article" date="2022" name="Mol. Ecol. Resour.">
        <title>The genomes of chicory, endive, great burdock and yacon provide insights into Asteraceae palaeo-polyploidization history and plant inulin production.</title>
        <authorList>
            <person name="Fan W."/>
            <person name="Wang S."/>
            <person name="Wang H."/>
            <person name="Wang A."/>
            <person name="Jiang F."/>
            <person name="Liu H."/>
            <person name="Zhao H."/>
            <person name="Xu D."/>
            <person name="Zhang Y."/>
        </authorList>
    </citation>
    <scope>NUCLEOTIDE SEQUENCE [LARGE SCALE GENOMIC DNA]</scope>
    <source>
        <strain evidence="2">cv. Yunnan</strain>
    </source>
</reference>
<sequence>MKKLGRFLYVKDKKKKNSHDIITPNSSALENPSPPQSTRLQRSHHSNREASFVYRFMGKKKNNESKQQPENEKQQEEQIEGKFLLGKPKFKKLENGRYKCVQTGHELLADARESYAQTKHCRLGLIDYALARNKPPLNMFNQDPLCRSKLICKLTGHTVNKTEEHIWKHINGKRFLNMLEKEEAEAGKESSNGLGEGEGGEQKPEKAPKSIEDGLKKKKKKNKKKKEKENDVSKIISEVKNPEEQDSGAEEEEFWMPPVGDRWDFDDGKDRWGSDLESDTDPENDDANETDAAGVGEESSETQELSKRTKRMSIEIEQSDLASKKKKKIQST</sequence>
<evidence type="ECO:0000313" key="2">
    <source>
        <dbReference type="Proteomes" id="UP001056120"/>
    </source>
</evidence>
<dbReference type="Proteomes" id="UP001056120">
    <property type="component" value="Linkage Group LG11"/>
</dbReference>
<reference evidence="1 2" key="2">
    <citation type="journal article" date="2022" name="Mol. Ecol. Resour.">
        <title>The genomes of chicory, endive, great burdock and yacon provide insights into Asteraceae paleo-polyploidization history and plant inulin production.</title>
        <authorList>
            <person name="Fan W."/>
            <person name="Wang S."/>
            <person name="Wang H."/>
            <person name="Wang A."/>
            <person name="Jiang F."/>
            <person name="Liu H."/>
            <person name="Zhao H."/>
            <person name="Xu D."/>
            <person name="Zhang Y."/>
        </authorList>
    </citation>
    <scope>NUCLEOTIDE SEQUENCE [LARGE SCALE GENOMIC DNA]</scope>
    <source>
        <strain evidence="2">cv. Yunnan</strain>
        <tissue evidence="1">Leaves</tissue>
    </source>
</reference>
<name>A0ACB9HUV3_9ASTR</name>
<organism evidence="1 2">
    <name type="scientific">Smallanthus sonchifolius</name>
    <dbReference type="NCBI Taxonomy" id="185202"/>
    <lineage>
        <taxon>Eukaryota</taxon>
        <taxon>Viridiplantae</taxon>
        <taxon>Streptophyta</taxon>
        <taxon>Embryophyta</taxon>
        <taxon>Tracheophyta</taxon>
        <taxon>Spermatophyta</taxon>
        <taxon>Magnoliopsida</taxon>
        <taxon>eudicotyledons</taxon>
        <taxon>Gunneridae</taxon>
        <taxon>Pentapetalae</taxon>
        <taxon>asterids</taxon>
        <taxon>campanulids</taxon>
        <taxon>Asterales</taxon>
        <taxon>Asteraceae</taxon>
        <taxon>Asteroideae</taxon>
        <taxon>Heliantheae alliance</taxon>
        <taxon>Millerieae</taxon>
        <taxon>Smallanthus</taxon>
    </lineage>
</organism>
<evidence type="ECO:0000313" key="1">
    <source>
        <dbReference type="EMBL" id="KAI3799213.1"/>
    </source>
</evidence>
<accession>A0ACB9HUV3</accession>
<keyword evidence="2" id="KW-1185">Reference proteome</keyword>
<protein>
    <submittedName>
        <fullName evidence="1">Uncharacterized protein</fullName>
    </submittedName>
</protein>
<dbReference type="EMBL" id="CM042028">
    <property type="protein sequence ID" value="KAI3799213.1"/>
    <property type="molecule type" value="Genomic_DNA"/>
</dbReference>
<comment type="caution">
    <text evidence="1">The sequence shown here is derived from an EMBL/GenBank/DDBJ whole genome shotgun (WGS) entry which is preliminary data.</text>
</comment>
<gene>
    <name evidence="1" type="ORF">L1987_34503</name>
</gene>
<proteinExistence type="predicted"/>